<feature type="domain" description="Right handed beta helix" evidence="2">
    <location>
        <begin position="263"/>
        <end position="414"/>
    </location>
</feature>
<reference evidence="3 4" key="1">
    <citation type="journal article" date="2016" name="Nat. Commun.">
        <title>Thousands of microbial genomes shed light on interconnected biogeochemical processes in an aquifer system.</title>
        <authorList>
            <person name="Anantharaman K."/>
            <person name="Brown C.T."/>
            <person name="Hug L.A."/>
            <person name="Sharon I."/>
            <person name="Castelle C.J."/>
            <person name="Probst A.J."/>
            <person name="Thomas B.C."/>
            <person name="Singh A."/>
            <person name="Wilkins M.J."/>
            <person name="Karaoz U."/>
            <person name="Brodie E.L."/>
            <person name="Williams K.H."/>
            <person name="Hubbard S.S."/>
            <person name="Banfield J.F."/>
        </authorList>
    </citation>
    <scope>NUCLEOTIDE SEQUENCE [LARGE SCALE GENOMIC DNA]</scope>
</reference>
<dbReference type="SUPFAM" id="SSF51126">
    <property type="entry name" value="Pectin lyase-like"/>
    <property type="match status" value="2"/>
</dbReference>
<gene>
    <name evidence="3" type="ORF">A3B14_01805</name>
</gene>
<dbReference type="InterPro" id="IPR006626">
    <property type="entry name" value="PbH1"/>
</dbReference>
<dbReference type="Gene3D" id="2.160.20.10">
    <property type="entry name" value="Single-stranded right-handed beta-helix, Pectin lyase-like"/>
    <property type="match status" value="1"/>
</dbReference>
<dbReference type="InterPro" id="IPR012334">
    <property type="entry name" value="Pectin_lyas_fold"/>
</dbReference>
<comment type="caution">
    <text evidence="3">The sequence shown here is derived from an EMBL/GenBank/DDBJ whole genome shotgun (WGS) entry which is preliminary data.</text>
</comment>
<proteinExistence type="predicted"/>
<evidence type="ECO:0000256" key="1">
    <source>
        <dbReference type="SAM" id="Phobius"/>
    </source>
</evidence>
<sequence length="543" mass="60507">MATKKVSKPEKPTRIYHNLRLATILILVPIIVGVLVLQYVLGGPFIQHLASRGSDRLITANWETAYDQLSAAQPDYETKFAYYRLKAGQDLDWVARHFSVNISKLRELNPGLAVYKTTVAIPPVEKPLEPFQETSGNSKNLIIKETEDMLYVSNDFRKPLVNTTIPELTQLLAKQGAITQLGDKHFRINKPITIEDNIRLDITKKTVSKLELSSSSDFAITCLCFENAEVLIKDTTITSIDPATNKPDIDSNNGRSFVRGLESSRMDIINSDISYLGNGLLEGRQQKAILRDGGTYGTSLRISDDRLGQDIATGWVEASTFSRNHFGGFTFGASGMTWRNNLFTKNDVYGLDPHDDSNNATIENNRFIANGKHGFIVSKRCNYNVIRNNISAGNGGHGYMLHEDSNYNVIENNVAIGNTDNFAIYASSFNTVRGNKSYNPRSAHVRVNADTTQSFVQNNLFYGGEKGVYLYEQADSVLIEGNIFAGISGDILVTRQASRVLFTGNQIDALHYRISDGDRVVFGPNQVQDKPAVDLRPLNEYYY</sequence>
<dbReference type="EMBL" id="MHWE01000011">
    <property type="protein sequence ID" value="OHB04136.1"/>
    <property type="molecule type" value="Genomic_DNA"/>
</dbReference>
<protein>
    <recommendedName>
        <fullName evidence="2">Right handed beta helix domain-containing protein</fullName>
    </recommendedName>
</protein>
<dbReference type="InterPro" id="IPR039448">
    <property type="entry name" value="Beta_helix"/>
</dbReference>
<organism evidence="3 4">
    <name type="scientific">Candidatus Zambryskibacteria bacterium RIFCSPLOWO2_01_FULL_45_21</name>
    <dbReference type="NCBI Taxonomy" id="1802761"/>
    <lineage>
        <taxon>Bacteria</taxon>
        <taxon>Candidatus Zambryskiibacteriota</taxon>
    </lineage>
</organism>
<name>A0A1G2U3P3_9BACT</name>
<keyword evidence="1" id="KW-1133">Transmembrane helix</keyword>
<feature type="transmembrane region" description="Helical" evidence="1">
    <location>
        <begin position="21"/>
        <end position="41"/>
    </location>
</feature>
<dbReference type="Proteomes" id="UP000176800">
    <property type="component" value="Unassembled WGS sequence"/>
</dbReference>
<dbReference type="AlphaFoldDB" id="A0A1G2U3P3"/>
<dbReference type="SMART" id="SM00710">
    <property type="entry name" value="PbH1"/>
    <property type="match status" value="6"/>
</dbReference>
<keyword evidence="1" id="KW-0812">Transmembrane</keyword>
<dbReference type="InterPro" id="IPR011050">
    <property type="entry name" value="Pectin_lyase_fold/virulence"/>
</dbReference>
<dbReference type="Pfam" id="PF13229">
    <property type="entry name" value="Beta_helix"/>
    <property type="match status" value="1"/>
</dbReference>
<evidence type="ECO:0000313" key="4">
    <source>
        <dbReference type="Proteomes" id="UP000176800"/>
    </source>
</evidence>
<evidence type="ECO:0000313" key="3">
    <source>
        <dbReference type="EMBL" id="OHB04136.1"/>
    </source>
</evidence>
<accession>A0A1G2U3P3</accession>
<evidence type="ECO:0000259" key="2">
    <source>
        <dbReference type="Pfam" id="PF13229"/>
    </source>
</evidence>
<keyword evidence="1" id="KW-0472">Membrane</keyword>